<feature type="transmembrane region" description="Helical" evidence="3">
    <location>
        <begin position="309"/>
        <end position="329"/>
    </location>
</feature>
<keyword evidence="6" id="KW-1185">Reference proteome</keyword>
<dbReference type="Gene3D" id="3.30.1330.60">
    <property type="entry name" value="OmpA-like domain"/>
    <property type="match status" value="1"/>
</dbReference>
<feature type="compositionally biased region" description="Polar residues" evidence="2">
    <location>
        <begin position="9"/>
        <end position="20"/>
    </location>
</feature>
<proteinExistence type="predicted"/>
<sequence>MFSAEELSSEASTQRSQPINTARPASESLESLDALEQLRALLLGADYEILYDLRQQLLDRERYSLHVADIISEALTLRAQQDDSLTDALSTTIESAVSHSVEINPNRLANALYPVMGPAIRKSIQEVLHQALDTFNYLLEQSLSVRSLAWRFDAWRTGRSYSEVVLLKTLVYQVEQVFLIHRETGLLLQHVVSPQAITKDPELISSMMTAIQDFIKDSFNVTSDTSLKTLQLDEVSVLFNQGPHAVVAAVVRGNPPAELNRLLGEVNEQLHRQFIYALKTFQGDGQPFKSTQPVLERCLKTQLRLKKRFPWLAILALVTLVGAAAWWTYQYYQQQGLVQQALAALRSEPGLVVVDFQNTQDGYQFEVLKDPQARDPLSVIQPLQSLASKVTALKVTTKPYLAMEPEFVLGRAKQILQPPAEVELELAANTLKVTGQSDLPWQQKLQQSWPLIAGIDALDLSEFKVEDSSAAQFDQQLRTLTAKIEALRFYFSSGSSVVSDAQAHVKQALPLILELLETARSVGKMPQVSISGATDETGTEITNGRLAKERALAMRDYLLEQGLPASVIAIVKPDTGLRNERSIRYQVDLF</sequence>
<keyword evidence="3" id="KW-0812">Transmembrane</keyword>
<dbReference type="SUPFAM" id="SSF103088">
    <property type="entry name" value="OmpA-like"/>
    <property type="match status" value="1"/>
</dbReference>
<dbReference type="Pfam" id="PF00691">
    <property type="entry name" value="OmpA"/>
    <property type="match status" value="1"/>
</dbReference>
<protein>
    <submittedName>
        <fullName evidence="5">OmpA family protein</fullName>
    </submittedName>
</protein>
<dbReference type="PROSITE" id="PS51123">
    <property type="entry name" value="OMPA_2"/>
    <property type="match status" value="1"/>
</dbReference>
<organism evidence="5 6">
    <name type="scientific">Thiothrix eikelboomii</name>
    <dbReference type="NCBI Taxonomy" id="92487"/>
    <lineage>
        <taxon>Bacteria</taxon>
        <taxon>Pseudomonadati</taxon>
        <taxon>Pseudomonadota</taxon>
        <taxon>Gammaproteobacteria</taxon>
        <taxon>Thiotrichales</taxon>
        <taxon>Thiotrichaceae</taxon>
        <taxon>Thiothrix</taxon>
    </lineage>
</organism>
<dbReference type="Proteomes" id="UP000190460">
    <property type="component" value="Unassembled WGS sequence"/>
</dbReference>
<feature type="region of interest" description="Disordered" evidence="2">
    <location>
        <begin position="1"/>
        <end position="26"/>
    </location>
</feature>
<dbReference type="AlphaFoldDB" id="A0A1T4VWT7"/>
<keyword evidence="1 3" id="KW-0472">Membrane</keyword>
<reference evidence="5 6" key="1">
    <citation type="submission" date="2017-02" db="EMBL/GenBank/DDBJ databases">
        <authorList>
            <person name="Peterson S.W."/>
        </authorList>
    </citation>
    <scope>NUCLEOTIDE SEQUENCE [LARGE SCALE GENOMIC DNA]</scope>
    <source>
        <strain evidence="5 6">ATCC 49788</strain>
    </source>
</reference>
<accession>A0A1T4VWT7</accession>
<dbReference type="InterPro" id="IPR006665">
    <property type="entry name" value="OmpA-like"/>
</dbReference>
<evidence type="ECO:0000313" key="6">
    <source>
        <dbReference type="Proteomes" id="UP000190460"/>
    </source>
</evidence>
<evidence type="ECO:0000256" key="2">
    <source>
        <dbReference type="SAM" id="MobiDB-lite"/>
    </source>
</evidence>
<dbReference type="RefSeq" id="WP_078920965.1">
    <property type="nucleotide sequence ID" value="NZ_FUYB01000002.1"/>
</dbReference>
<evidence type="ECO:0000259" key="4">
    <source>
        <dbReference type="PROSITE" id="PS51123"/>
    </source>
</evidence>
<dbReference type="EMBL" id="FUYB01000002">
    <property type="protein sequence ID" value="SKA69397.1"/>
    <property type="molecule type" value="Genomic_DNA"/>
</dbReference>
<evidence type="ECO:0000256" key="3">
    <source>
        <dbReference type="SAM" id="Phobius"/>
    </source>
</evidence>
<dbReference type="InterPro" id="IPR036737">
    <property type="entry name" value="OmpA-like_sf"/>
</dbReference>
<dbReference type="GO" id="GO:0016020">
    <property type="term" value="C:membrane"/>
    <property type="evidence" value="ECO:0007669"/>
    <property type="project" value="UniProtKB-UniRule"/>
</dbReference>
<dbReference type="OrthoDB" id="5347798at2"/>
<keyword evidence="3" id="KW-1133">Transmembrane helix</keyword>
<evidence type="ECO:0000313" key="5">
    <source>
        <dbReference type="EMBL" id="SKA69397.1"/>
    </source>
</evidence>
<gene>
    <name evidence="5" type="ORF">SAMN02745130_00461</name>
</gene>
<feature type="domain" description="OmpA-like" evidence="4">
    <location>
        <begin position="478"/>
        <end position="590"/>
    </location>
</feature>
<evidence type="ECO:0000256" key="1">
    <source>
        <dbReference type="PROSITE-ProRule" id="PRU00473"/>
    </source>
</evidence>
<dbReference type="STRING" id="92487.SAMN02745130_00461"/>
<name>A0A1T4VWT7_9GAMM</name>